<comment type="function">
    <text evidence="9">Specifically methylates the N3 position of the uracil ring of uridine 1498 (m3U1498) in 16S rRNA. Acts on the fully assembled 30S ribosomal subunit.</text>
</comment>
<dbReference type="EMBL" id="UOEY01000025">
    <property type="protein sequence ID" value="VAW36556.1"/>
    <property type="molecule type" value="Genomic_DNA"/>
</dbReference>
<accession>A0A3B0VWF7</accession>
<dbReference type="GO" id="GO:0070475">
    <property type="term" value="P:rRNA base methylation"/>
    <property type="evidence" value="ECO:0007669"/>
    <property type="project" value="TreeGrafter"/>
</dbReference>
<evidence type="ECO:0000256" key="1">
    <source>
        <dbReference type="ARBA" id="ARBA00004496"/>
    </source>
</evidence>
<dbReference type="EC" id="2.1.1.193" evidence="3"/>
<dbReference type="GO" id="GO:0070042">
    <property type="term" value="F:rRNA (uridine-N3-)-methyltransferase activity"/>
    <property type="evidence" value="ECO:0007669"/>
    <property type="project" value="TreeGrafter"/>
</dbReference>
<dbReference type="NCBIfam" id="NF008700">
    <property type="entry name" value="PRK11713.5-4"/>
    <property type="match status" value="1"/>
</dbReference>
<proteinExistence type="inferred from homology"/>
<comment type="similarity">
    <text evidence="2">Belongs to the RNA methyltransferase RsmE family.</text>
</comment>
<feature type="domain" description="Ribosomal RNA small subunit methyltransferase E methyltransferase" evidence="11">
    <location>
        <begin position="76"/>
        <end position="238"/>
    </location>
</feature>
<evidence type="ECO:0000256" key="2">
    <source>
        <dbReference type="ARBA" id="ARBA00005528"/>
    </source>
</evidence>
<evidence type="ECO:0000256" key="5">
    <source>
        <dbReference type="ARBA" id="ARBA00022552"/>
    </source>
</evidence>
<dbReference type="Gene3D" id="3.40.1280.10">
    <property type="match status" value="1"/>
</dbReference>
<dbReference type="PANTHER" id="PTHR30027:SF3">
    <property type="entry name" value="16S RRNA (URACIL(1498)-N(3))-METHYLTRANSFERASE"/>
    <property type="match status" value="1"/>
</dbReference>
<dbReference type="Pfam" id="PF04452">
    <property type="entry name" value="Methyltrans_RNA"/>
    <property type="match status" value="1"/>
</dbReference>
<keyword evidence="8" id="KW-0949">S-adenosyl-L-methionine</keyword>
<keyword evidence="5" id="KW-0698">rRNA processing</keyword>
<evidence type="ECO:0000259" key="11">
    <source>
        <dbReference type="Pfam" id="PF04452"/>
    </source>
</evidence>
<evidence type="ECO:0000256" key="7">
    <source>
        <dbReference type="ARBA" id="ARBA00022679"/>
    </source>
</evidence>
<evidence type="ECO:0000256" key="9">
    <source>
        <dbReference type="ARBA" id="ARBA00025699"/>
    </source>
</evidence>
<dbReference type="NCBIfam" id="TIGR00046">
    <property type="entry name" value="RsmE family RNA methyltransferase"/>
    <property type="match status" value="1"/>
</dbReference>
<evidence type="ECO:0000256" key="4">
    <source>
        <dbReference type="ARBA" id="ARBA00022490"/>
    </source>
</evidence>
<keyword evidence="4" id="KW-0963">Cytoplasm</keyword>
<evidence type="ECO:0000256" key="10">
    <source>
        <dbReference type="ARBA" id="ARBA00047944"/>
    </source>
</evidence>
<protein>
    <recommendedName>
        <fullName evidence="3">16S rRNA (uracil(1498)-N(3))-methyltransferase</fullName>
        <ecNumber evidence="3">2.1.1.193</ecNumber>
    </recommendedName>
</protein>
<evidence type="ECO:0000256" key="6">
    <source>
        <dbReference type="ARBA" id="ARBA00022603"/>
    </source>
</evidence>
<dbReference type="AlphaFoldDB" id="A0A3B0VWF7"/>
<dbReference type="PIRSF" id="PIRSF015601">
    <property type="entry name" value="MTase_slr0722"/>
    <property type="match status" value="1"/>
</dbReference>
<dbReference type="Pfam" id="PF20260">
    <property type="entry name" value="PUA_4"/>
    <property type="match status" value="1"/>
</dbReference>
<dbReference type="PANTHER" id="PTHR30027">
    <property type="entry name" value="RIBOSOMAL RNA SMALL SUBUNIT METHYLTRANSFERASE E"/>
    <property type="match status" value="1"/>
</dbReference>
<keyword evidence="6 13" id="KW-0489">Methyltransferase</keyword>
<dbReference type="CDD" id="cd18084">
    <property type="entry name" value="RsmE-like"/>
    <property type="match status" value="1"/>
</dbReference>
<evidence type="ECO:0000256" key="3">
    <source>
        <dbReference type="ARBA" id="ARBA00012328"/>
    </source>
</evidence>
<dbReference type="InterPro" id="IPR006700">
    <property type="entry name" value="RsmE"/>
</dbReference>
<dbReference type="InterPro" id="IPR029026">
    <property type="entry name" value="tRNA_m1G_MTases_N"/>
</dbReference>
<dbReference type="GO" id="GO:0005737">
    <property type="term" value="C:cytoplasm"/>
    <property type="evidence" value="ECO:0007669"/>
    <property type="project" value="UniProtKB-SubCell"/>
</dbReference>
<dbReference type="InterPro" id="IPR015947">
    <property type="entry name" value="PUA-like_sf"/>
</dbReference>
<keyword evidence="7 13" id="KW-0808">Transferase</keyword>
<comment type="catalytic activity">
    <reaction evidence="10">
        <text>uridine(1498) in 16S rRNA + S-adenosyl-L-methionine = N(3)-methyluridine(1498) in 16S rRNA + S-adenosyl-L-homocysteine + H(+)</text>
        <dbReference type="Rhea" id="RHEA:42920"/>
        <dbReference type="Rhea" id="RHEA-COMP:10283"/>
        <dbReference type="Rhea" id="RHEA-COMP:10284"/>
        <dbReference type="ChEBI" id="CHEBI:15378"/>
        <dbReference type="ChEBI" id="CHEBI:57856"/>
        <dbReference type="ChEBI" id="CHEBI:59789"/>
        <dbReference type="ChEBI" id="CHEBI:65315"/>
        <dbReference type="ChEBI" id="CHEBI:74502"/>
        <dbReference type="EC" id="2.1.1.193"/>
    </reaction>
</comment>
<organism evidence="13">
    <name type="scientific">hydrothermal vent metagenome</name>
    <dbReference type="NCBI Taxonomy" id="652676"/>
    <lineage>
        <taxon>unclassified sequences</taxon>
        <taxon>metagenomes</taxon>
        <taxon>ecological metagenomes</taxon>
    </lineage>
</organism>
<dbReference type="InterPro" id="IPR029028">
    <property type="entry name" value="Alpha/beta_knot_MTases"/>
</dbReference>
<gene>
    <name evidence="13" type="ORF">MNBD_DELTA04-1080</name>
</gene>
<comment type="subcellular location">
    <subcellularLocation>
        <location evidence="1">Cytoplasm</location>
    </subcellularLocation>
</comment>
<reference evidence="13" key="1">
    <citation type="submission" date="2018-06" db="EMBL/GenBank/DDBJ databases">
        <authorList>
            <person name="Zhirakovskaya E."/>
        </authorList>
    </citation>
    <scope>NUCLEOTIDE SEQUENCE</scope>
</reference>
<dbReference type="InterPro" id="IPR046887">
    <property type="entry name" value="RsmE_PUA-like"/>
</dbReference>
<evidence type="ECO:0000259" key="12">
    <source>
        <dbReference type="Pfam" id="PF20260"/>
    </source>
</evidence>
<sequence length="247" mass="27655">MNLLLFARHELEDSRLRLTDRRARHILTVLRLQPGDSLRLGMINGSRGSGRVRRVEGGCVELDVTLTEPAPTAGGVELILALPRPIMLRRVLKQATVLGVRRFHLIRCRRVQKSFFQTTLLQPGNLETLLVQGLEQAMDTRLPEVFIHRRFKPFIEDVVPSLVPTCRLFAHPDESATLPDLFTAGEIRGDPVLAIGPEGGWSDYEAECFKAQGFRGFSMGSRILHVDTAVVALLAQLQLLRDLHPES</sequence>
<feature type="domain" description="Ribosomal RNA small subunit methyltransferase E PUA-like" evidence="12">
    <location>
        <begin position="18"/>
        <end position="53"/>
    </location>
</feature>
<evidence type="ECO:0000313" key="13">
    <source>
        <dbReference type="EMBL" id="VAW36556.1"/>
    </source>
</evidence>
<dbReference type="InterPro" id="IPR046886">
    <property type="entry name" value="RsmE_MTase_dom"/>
</dbReference>
<evidence type="ECO:0000256" key="8">
    <source>
        <dbReference type="ARBA" id="ARBA00022691"/>
    </source>
</evidence>
<dbReference type="SUPFAM" id="SSF88697">
    <property type="entry name" value="PUA domain-like"/>
    <property type="match status" value="1"/>
</dbReference>
<name>A0A3B0VWF7_9ZZZZ</name>
<dbReference type="SUPFAM" id="SSF75217">
    <property type="entry name" value="alpha/beta knot"/>
    <property type="match status" value="1"/>
</dbReference>